<protein>
    <recommendedName>
        <fullName evidence="4">Peptidase</fullName>
    </recommendedName>
</protein>
<evidence type="ECO:0000313" key="3">
    <source>
        <dbReference type="Proteomes" id="UP000658258"/>
    </source>
</evidence>
<evidence type="ECO:0000313" key="2">
    <source>
        <dbReference type="EMBL" id="GHE58075.1"/>
    </source>
</evidence>
<proteinExistence type="predicted"/>
<organism evidence="2 3">
    <name type="scientific">Roseivirga thermotolerans</name>
    <dbReference type="NCBI Taxonomy" id="1758176"/>
    <lineage>
        <taxon>Bacteria</taxon>
        <taxon>Pseudomonadati</taxon>
        <taxon>Bacteroidota</taxon>
        <taxon>Cytophagia</taxon>
        <taxon>Cytophagales</taxon>
        <taxon>Roseivirgaceae</taxon>
        <taxon>Roseivirga</taxon>
    </lineage>
</organism>
<feature type="chain" id="PRO_5046928308" description="Peptidase" evidence="1">
    <location>
        <begin position="26"/>
        <end position="259"/>
    </location>
</feature>
<name>A0ABQ3I7Q9_9BACT</name>
<feature type="signal peptide" evidence="1">
    <location>
        <begin position="1"/>
        <end position="25"/>
    </location>
</feature>
<dbReference type="Proteomes" id="UP000658258">
    <property type="component" value="Unassembled WGS sequence"/>
</dbReference>
<evidence type="ECO:0000256" key="1">
    <source>
        <dbReference type="SAM" id="SignalP"/>
    </source>
</evidence>
<comment type="caution">
    <text evidence="2">The sequence shown here is derived from an EMBL/GenBank/DDBJ whole genome shotgun (WGS) entry which is preliminary data.</text>
</comment>
<keyword evidence="3" id="KW-1185">Reference proteome</keyword>
<dbReference type="EMBL" id="BNAG01000001">
    <property type="protein sequence ID" value="GHE58075.1"/>
    <property type="molecule type" value="Genomic_DNA"/>
</dbReference>
<dbReference type="RefSeq" id="WP_189629236.1">
    <property type="nucleotide sequence ID" value="NZ_BNAG01000001.1"/>
</dbReference>
<dbReference type="Gene3D" id="3.40.390.10">
    <property type="entry name" value="Collagenase (Catalytic Domain)"/>
    <property type="match status" value="1"/>
</dbReference>
<gene>
    <name evidence="2" type="ORF">GCM10011340_11590</name>
</gene>
<keyword evidence="1" id="KW-0732">Signal</keyword>
<evidence type="ECO:0008006" key="4">
    <source>
        <dbReference type="Google" id="ProtNLM"/>
    </source>
</evidence>
<reference evidence="3" key="1">
    <citation type="journal article" date="2019" name="Int. J. Syst. Evol. Microbiol.">
        <title>The Global Catalogue of Microorganisms (GCM) 10K type strain sequencing project: providing services to taxonomists for standard genome sequencing and annotation.</title>
        <authorList>
            <consortium name="The Broad Institute Genomics Platform"/>
            <consortium name="The Broad Institute Genome Sequencing Center for Infectious Disease"/>
            <person name="Wu L."/>
            <person name="Ma J."/>
        </authorList>
    </citation>
    <scope>NUCLEOTIDE SEQUENCE [LARGE SCALE GENOMIC DNA]</scope>
    <source>
        <strain evidence="3">CGMCC 1.15111</strain>
    </source>
</reference>
<dbReference type="SUPFAM" id="SSF55486">
    <property type="entry name" value="Metalloproteases ('zincins'), catalytic domain"/>
    <property type="match status" value="1"/>
</dbReference>
<sequence length="259" mass="27550">MRKIKSLQIVLLGTLCLLFTQCSKSDDANPSGGNEPDNAKNIGPVGSSANDLLSAENYNFLVVEVQYAAGYAPPGQSINYLQNFLNNRLNKPAGITVNVTEVEAPGQSSYSISELRAMEDEKRTQFTNGSKMAVYIYLADGSYDQNNNVLGVAHRNTSIVLFQKRIEEVSGGVGQVSTSLLTSTVLAHEVGHLLGLVNNGSPMQTNHHDSANGAHCTAEDCLMYFSVESTSGLSDLLGMSSPPDLDANCLADLSANGGK</sequence>
<dbReference type="InterPro" id="IPR024079">
    <property type="entry name" value="MetalloPept_cat_dom_sf"/>
</dbReference>
<accession>A0ABQ3I7Q9</accession>